<keyword evidence="4" id="KW-0786">Thiamine pyrophosphate</keyword>
<dbReference type="CDD" id="cd02000">
    <property type="entry name" value="TPP_E1_PDC_ADC_BCADC"/>
    <property type="match status" value="1"/>
</dbReference>
<keyword evidence="3" id="KW-0560">Oxidoreductase</keyword>
<evidence type="ECO:0000256" key="4">
    <source>
        <dbReference type="ARBA" id="ARBA00023052"/>
    </source>
</evidence>
<evidence type="ECO:0000256" key="1">
    <source>
        <dbReference type="ARBA" id="ARBA00001964"/>
    </source>
</evidence>
<evidence type="ECO:0000313" key="6">
    <source>
        <dbReference type="EMBL" id="PKQ66315.1"/>
    </source>
</evidence>
<accession>A0A2N3I7P1</accession>
<sequence length="662" mass="74969">MTNLMNYHKYSFDNDTLINLYKALVKPRMIEEKMLILLRQGRISKWFSGIGQEAIAVGSTMALENDEFIFPLHRNLGVFTTRNLPLHRLFAQWQGKENGYTKGRDRSFHFGTLEHHIVGMISHLGPQMSVADGVALAHKLSKEKKVALAYTGDGASSEGEFHEAINVAAVWDLPVIFLIENNGYGLSTPNNEQYRCDYLVDKAVGYGIEGHQVDGNNILAVYDLISKLAKDIRKNPRPVLVEAITFRMRGHEEASGTKYVPQELLDAWATKDPVSNYENYLLEQGILSETMIHEIKRHFKQEIEENLEIAFAEPYPTASEEKELADVYFPYQQEIIPPQAPSISQKRFVDAISDALRQSMQKYPNLVLMGQDIAEYGGVFKITEGFVQEFGKERVRNTPLCESAIVGAAMGLSLKGYKAMVEMQFADFVTCAFNQIVNYLAKVHYRWGANADVVIRMPTGANTTAGPFHSQSNEAWFFHTPGLKIVYPSNPYDAKGLLNAAIEDPNPVMYFEHKYLYRSISDEIPDDYYTCPIGKAKLISEGNEMTIITYGLCVHWAKQLLEELNISADLIDLRTLLPWDKDTVSESVKKTGKVLIVHEDTLTGGIGAEISAWISEHLFKYLDAPIMREGSLDTPVPFTRTLEEQFLPFKRMRTKMIELRNF</sequence>
<comment type="caution">
    <text evidence="6">The sequence shown here is derived from an EMBL/GenBank/DDBJ whole genome shotgun (WGS) entry which is preliminary data.</text>
</comment>
<evidence type="ECO:0000256" key="3">
    <source>
        <dbReference type="ARBA" id="ARBA00023002"/>
    </source>
</evidence>
<dbReference type="InterPro" id="IPR001017">
    <property type="entry name" value="DH_E1"/>
</dbReference>
<gene>
    <name evidence="6" type="ORF">Rain11_2405</name>
</gene>
<dbReference type="AlphaFoldDB" id="A0A2N3I7P1"/>
<name>A0A2N3I7P1_9BACT</name>
<dbReference type="InterPro" id="IPR005475">
    <property type="entry name" value="Transketolase-like_Pyr-bd"/>
</dbReference>
<dbReference type="InterPro" id="IPR009014">
    <property type="entry name" value="Transketo_C/PFOR_II"/>
</dbReference>
<comment type="function">
    <text evidence="2">E1 component of the 2-oxoglutarate dehydrogenase (OGDH) complex which catalyzes the decarboxylation of 2-oxoglutarate, the first step in the conversion of 2-oxoglutarate to succinyl-CoA and CO(2).</text>
</comment>
<dbReference type="Pfam" id="PF02780">
    <property type="entry name" value="Transketolase_C"/>
    <property type="match status" value="1"/>
</dbReference>
<comment type="cofactor">
    <cofactor evidence="1">
        <name>thiamine diphosphate</name>
        <dbReference type="ChEBI" id="CHEBI:58937"/>
    </cofactor>
</comment>
<dbReference type="Gene3D" id="3.40.50.970">
    <property type="match status" value="2"/>
</dbReference>
<evidence type="ECO:0000313" key="7">
    <source>
        <dbReference type="Proteomes" id="UP000233387"/>
    </source>
</evidence>
<dbReference type="InterPro" id="IPR033248">
    <property type="entry name" value="Transketolase_C"/>
</dbReference>
<dbReference type="Proteomes" id="UP000233387">
    <property type="component" value="Unassembled WGS sequence"/>
</dbReference>
<dbReference type="PANTHER" id="PTHR43257:SF2">
    <property type="entry name" value="PYRUVATE DEHYDROGENASE E1 COMPONENT SUBUNIT BETA"/>
    <property type="match status" value="1"/>
</dbReference>
<feature type="domain" description="Transketolase-like pyrimidine-binding" evidence="5">
    <location>
        <begin position="346"/>
        <end position="519"/>
    </location>
</feature>
<dbReference type="RefSeq" id="WP_243390592.1">
    <property type="nucleotide sequence ID" value="NZ_NKXO01000049.1"/>
</dbReference>
<protein>
    <submittedName>
        <fullName evidence="6">Dehydrogenase E1 component</fullName>
    </submittedName>
</protein>
<evidence type="ECO:0000259" key="5">
    <source>
        <dbReference type="SMART" id="SM00861"/>
    </source>
</evidence>
<dbReference type="EMBL" id="NKXO01000049">
    <property type="protein sequence ID" value="PKQ66315.1"/>
    <property type="molecule type" value="Genomic_DNA"/>
</dbReference>
<proteinExistence type="predicted"/>
<dbReference type="InterPro" id="IPR029061">
    <property type="entry name" value="THDP-binding"/>
</dbReference>
<organism evidence="6 7">
    <name type="scientific">Raineya orbicola</name>
    <dbReference type="NCBI Taxonomy" id="2016530"/>
    <lineage>
        <taxon>Bacteria</taxon>
        <taxon>Pseudomonadati</taxon>
        <taxon>Bacteroidota</taxon>
        <taxon>Cytophagia</taxon>
        <taxon>Cytophagales</taxon>
        <taxon>Raineyaceae</taxon>
        <taxon>Raineya</taxon>
    </lineage>
</organism>
<dbReference type="PANTHER" id="PTHR43257">
    <property type="entry name" value="PYRUVATE DEHYDROGENASE E1 COMPONENT BETA SUBUNIT"/>
    <property type="match status" value="1"/>
</dbReference>
<dbReference type="FunFam" id="3.40.50.920:FF:000001">
    <property type="entry name" value="Pyruvate dehydrogenase E1 beta subunit"/>
    <property type="match status" value="1"/>
</dbReference>
<dbReference type="SMART" id="SM00861">
    <property type="entry name" value="Transket_pyr"/>
    <property type="match status" value="1"/>
</dbReference>
<dbReference type="CDD" id="cd07036">
    <property type="entry name" value="TPP_PYR_E1-PDHc-beta_like"/>
    <property type="match status" value="1"/>
</dbReference>
<dbReference type="Gene3D" id="3.40.50.920">
    <property type="match status" value="1"/>
</dbReference>
<dbReference type="SUPFAM" id="SSF52922">
    <property type="entry name" value="TK C-terminal domain-like"/>
    <property type="match status" value="1"/>
</dbReference>
<keyword evidence="7" id="KW-1185">Reference proteome</keyword>
<dbReference type="Pfam" id="PF00676">
    <property type="entry name" value="E1_dh"/>
    <property type="match status" value="1"/>
</dbReference>
<dbReference type="FunFam" id="3.40.50.970:FF:000001">
    <property type="entry name" value="Pyruvate dehydrogenase E1 beta subunit"/>
    <property type="match status" value="1"/>
</dbReference>
<evidence type="ECO:0000256" key="2">
    <source>
        <dbReference type="ARBA" id="ARBA00003906"/>
    </source>
</evidence>
<dbReference type="Pfam" id="PF02779">
    <property type="entry name" value="Transket_pyr"/>
    <property type="match status" value="1"/>
</dbReference>
<dbReference type="SUPFAM" id="SSF52518">
    <property type="entry name" value="Thiamin diphosphate-binding fold (THDP-binding)"/>
    <property type="match status" value="2"/>
</dbReference>
<dbReference type="GO" id="GO:0016624">
    <property type="term" value="F:oxidoreductase activity, acting on the aldehyde or oxo group of donors, disulfide as acceptor"/>
    <property type="evidence" value="ECO:0007669"/>
    <property type="project" value="InterPro"/>
</dbReference>
<reference evidence="6 7" key="1">
    <citation type="submission" date="2017-06" db="EMBL/GenBank/DDBJ databases">
        <title>Raineya orbicola gen. nov., sp. nov. a slightly thermophilic bacterium of the phylum Bacteroidetes and the description of Raineyaceae fam. nov.</title>
        <authorList>
            <person name="Albuquerque L."/>
            <person name="Polonia A.R.M."/>
            <person name="Barroso C."/>
            <person name="Froufe H.J.C."/>
            <person name="Lage O."/>
            <person name="Lobo-Da-Cunha A."/>
            <person name="Egas C."/>
            <person name="Da Costa M.S."/>
        </authorList>
    </citation>
    <scope>NUCLEOTIDE SEQUENCE [LARGE SCALE GENOMIC DNA]</scope>
    <source>
        <strain evidence="6 7">SPSPC-11</strain>
    </source>
</reference>